<dbReference type="GO" id="GO:0003700">
    <property type="term" value="F:DNA-binding transcription factor activity"/>
    <property type="evidence" value="ECO:0007669"/>
    <property type="project" value="InterPro"/>
</dbReference>
<evidence type="ECO:0000256" key="1">
    <source>
        <dbReference type="ARBA" id="ARBA00023015"/>
    </source>
</evidence>
<dbReference type="AlphaFoldDB" id="A0A7U9TIM8"/>
<dbReference type="GO" id="GO:0003677">
    <property type="term" value="F:DNA binding"/>
    <property type="evidence" value="ECO:0007669"/>
    <property type="project" value="UniProtKB-KW"/>
</dbReference>
<proteinExistence type="predicted"/>
<dbReference type="SUPFAM" id="SSF46785">
    <property type="entry name" value="Winged helix' DNA-binding domain"/>
    <property type="match status" value="1"/>
</dbReference>
<gene>
    <name evidence="4" type="ORF">MPAN_013860</name>
</gene>
<dbReference type="InterPro" id="IPR036390">
    <property type="entry name" value="WH_DNA-bd_sf"/>
</dbReference>
<dbReference type="Gene3D" id="1.10.10.10">
    <property type="entry name" value="Winged helix-like DNA-binding domain superfamily/Winged helix DNA-binding domain"/>
    <property type="match status" value="1"/>
</dbReference>
<evidence type="ECO:0000256" key="2">
    <source>
        <dbReference type="ARBA" id="ARBA00023125"/>
    </source>
</evidence>
<reference evidence="4" key="1">
    <citation type="submission" date="2021-01" db="EMBL/GenBank/DDBJ databases">
        <title>Draft genome sequence of Acholeplasmataceae bacterium strain Mahy22.</title>
        <authorList>
            <person name="Watanabe M."/>
            <person name="Kojima H."/>
            <person name="Fukui M."/>
        </authorList>
    </citation>
    <scope>NUCLEOTIDE SEQUENCE</scope>
    <source>
        <strain evidence="4">Mahy22</strain>
    </source>
</reference>
<keyword evidence="1" id="KW-0805">Transcription regulation</keyword>
<dbReference type="EMBL" id="AP024412">
    <property type="protein sequence ID" value="BCR36493.1"/>
    <property type="molecule type" value="Genomic_DNA"/>
</dbReference>
<evidence type="ECO:0000313" key="5">
    <source>
        <dbReference type="Proteomes" id="UP000620133"/>
    </source>
</evidence>
<dbReference type="PANTHER" id="PTHR43132">
    <property type="entry name" value="ARSENICAL RESISTANCE OPERON REPRESSOR ARSR-RELATED"/>
    <property type="match status" value="1"/>
</dbReference>
<sequence>MKKDVIKYFKILSEENRVEIVELLLKGETCGCTLIDKLSISQPTLSYHLKAITNSGLAVAKRDGNWIKHYIDKDKINEMIDFLTDLRDTEQKQCSL</sequence>
<dbReference type="Pfam" id="PF01022">
    <property type="entry name" value="HTH_5"/>
    <property type="match status" value="1"/>
</dbReference>
<dbReference type="InterPro" id="IPR001845">
    <property type="entry name" value="HTH_ArsR_DNA-bd_dom"/>
</dbReference>
<dbReference type="InterPro" id="IPR011991">
    <property type="entry name" value="ArsR-like_HTH"/>
</dbReference>
<keyword evidence="3" id="KW-0804">Transcription</keyword>
<protein>
    <submittedName>
        <fullName evidence="4">Winged helix-turn-helix transcriptional regulator</fullName>
    </submittedName>
</protein>
<dbReference type="InterPro" id="IPR051011">
    <property type="entry name" value="Metal_resp_trans_reg"/>
</dbReference>
<dbReference type="PANTHER" id="PTHR43132:SF2">
    <property type="entry name" value="ARSENICAL RESISTANCE OPERON REPRESSOR ARSR-RELATED"/>
    <property type="match status" value="1"/>
</dbReference>
<dbReference type="CDD" id="cd00090">
    <property type="entry name" value="HTH_ARSR"/>
    <property type="match status" value="1"/>
</dbReference>
<name>A0A7U9TIM8_9MOLU</name>
<dbReference type="PROSITE" id="PS50987">
    <property type="entry name" value="HTH_ARSR_2"/>
    <property type="match status" value="1"/>
</dbReference>
<dbReference type="KEGG" id="manr:MPAN_013860"/>
<accession>A0A7U9TIM8</accession>
<dbReference type="RefSeq" id="WP_176239894.1">
    <property type="nucleotide sequence ID" value="NZ_AP024412.1"/>
</dbReference>
<keyword evidence="5" id="KW-1185">Reference proteome</keyword>
<evidence type="ECO:0000256" key="3">
    <source>
        <dbReference type="ARBA" id="ARBA00023163"/>
    </source>
</evidence>
<dbReference type="InterPro" id="IPR036388">
    <property type="entry name" value="WH-like_DNA-bd_sf"/>
</dbReference>
<organism evidence="4 5">
    <name type="scientific">Mariniplasma anaerobium</name>
    <dbReference type="NCBI Taxonomy" id="2735436"/>
    <lineage>
        <taxon>Bacteria</taxon>
        <taxon>Bacillati</taxon>
        <taxon>Mycoplasmatota</taxon>
        <taxon>Mollicutes</taxon>
        <taxon>Acholeplasmatales</taxon>
        <taxon>Acholeplasmataceae</taxon>
        <taxon>Mariniplasma</taxon>
    </lineage>
</organism>
<evidence type="ECO:0000313" key="4">
    <source>
        <dbReference type="EMBL" id="BCR36493.1"/>
    </source>
</evidence>
<dbReference type="NCBIfam" id="NF033788">
    <property type="entry name" value="HTH_metalloreg"/>
    <property type="match status" value="1"/>
</dbReference>
<dbReference type="PRINTS" id="PR00778">
    <property type="entry name" value="HTHARSR"/>
</dbReference>
<dbReference type="Proteomes" id="UP000620133">
    <property type="component" value="Chromosome"/>
</dbReference>
<keyword evidence="2" id="KW-0238">DNA-binding</keyword>
<dbReference type="SMART" id="SM00418">
    <property type="entry name" value="HTH_ARSR"/>
    <property type="match status" value="1"/>
</dbReference>